<protein>
    <recommendedName>
        <fullName evidence="3">DYW domain-containing protein</fullName>
    </recommendedName>
</protein>
<evidence type="ECO:0000256" key="2">
    <source>
        <dbReference type="PROSITE-ProRule" id="PRU00708"/>
    </source>
</evidence>
<dbReference type="InterPro" id="IPR046960">
    <property type="entry name" value="PPR_At4g14850-like_plant"/>
</dbReference>
<dbReference type="InterPro" id="IPR046849">
    <property type="entry name" value="E2_motif"/>
</dbReference>
<dbReference type="Pfam" id="PF13041">
    <property type="entry name" value="PPR_2"/>
    <property type="match status" value="4"/>
</dbReference>
<name>A0AAV7EG82_ARIFI</name>
<dbReference type="GO" id="GO:0008270">
    <property type="term" value="F:zinc ion binding"/>
    <property type="evidence" value="ECO:0007669"/>
    <property type="project" value="InterPro"/>
</dbReference>
<feature type="repeat" description="PPR" evidence="2">
    <location>
        <begin position="267"/>
        <end position="297"/>
    </location>
</feature>
<dbReference type="NCBIfam" id="TIGR00756">
    <property type="entry name" value="PPR"/>
    <property type="match status" value="6"/>
</dbReference>
<dbReference type="Gene3D" id="1.25.40.10">
    <property type="entry name" value="Tetratricopeptide repeat domain"/>
    <property type="match status" value="5"/>
</dbReference>
<keyword evidence="1" id="KW-0677">Repeat</keyword>
<reference evidence="4 5" key="1">
    <citation type="submission" date="2021-07" db="EMBL/GenBank/DDBJ databases">
        <title>The Aristolochia fimbriata genome: insights into angiosperm evolution, floral development and chemical biosynthesis.</title>
        <authorList>
            <person name="Jiao Y."/>
        </authorList>
    </citation>
    <scope>NUCLEOTIDE SEQUENCE [LARGE SCALE GENOMIC DNA]</scope>
    <source>
        <strain evidence="4">IBCAS-2021</strain>
        <tissue evidence="4">Leaf</tissue>
    </source>
</reference>
<dbReference type="InterPro" id="IPR002885">
    <property type="entry name" value="PPR_rpt"/>
</dbReference>
<feature type="repeat" description="PPR" evidence="2">
    <location>
        <begin position="96"/>
        <end position="130"/>
    </location>
</feature>
<dbReference type="FunFam" id="1.25.40.10:FF:000366">
    <property type="entry name" value="Pentatricopeptide (PPR) repeat-containing protein"/>
    <property type="match status" value="1"/>
</dbReference>
<dbReference type="InterPro" id="IPR032867">
    <property type="entry name" value="DYW_dom"/>
</dbReference>
<dbReference type="Pfam" id="PF01535">
    <property type="entry name" value="PPR"/>
    <property type="match status" value="1"/>
</dbReference>
<dbReference type="Proteomes" id="UP000825729">
    <property type="component" value="Unassembled WGS sequence"/>
</dbReference>
<dbReference type="PANTHER" id="PTHR47926:SF458">
    <property type="entry name" value="PENTATRICOPEPTIDE REPEAT-CONTAINING PROTEIN"/>
    <property type="match status" value="1"/>
</dbReference>
<keyword evidence="5" id="KW-1185">Reference proteome</keyword>
<gene>
    <name evidence="4" type="ORF">H6P81_012845</name>
</gene>
<dbReference type="EMBL" id="JAINDJ010000005">
    <property type="protein sequence ID" value="KAG9446717.1"/>
    <property type="molecule type" value="Genomic_DNA"/>
</dbReference>
<dbReference type="FunFam" id="1.25.40.10:FF:000031">
    <property type="entry name" value="Pentatricopeptide repeat-containing protein mitochondrial"/>
    <property type="match status" value="2"/>
</dbReference>
<evidence type="ECO:0000256" key="1">
    <source>
        <dbReference type="ARBA" id="ARBA00022737"/>
    </source>
</evidence>
<dbReference type="FunFam" id="1.25.40.10:FF:000344">
    <property type="entry name" value="Pentatricopeptide repeat-containing protein"/>
    <property type="match status" value="1"/>
</dbReference>
<dbReference type="GO" id="GO:0003723">
    <property type="term" value="F:RNA binding"/>
    <property type="evidence" value="ECO:0007669"/>
    <property type="project" value="InterPro"/>
</dbReference>
<dbReference type="AlphaFoldDB" id="A0AAV7EG82"/>
<sequence length="706" mass="79556">MAVSSSVLVATTAIPATETNCSISNGVSEFPYDPKTLLLENCKNVRDVSQVHAHLIKTGLFLKRRVAEHVLESSAISIRGTLDYAHSVFRSMEGTAPAPYNIMIRGLTSRKRYEEAISLFKRMREDLVDPDKYTLPCTLKACSRVRALREGEQIHALLEKFGFGMYEFAGNSLIRLYAGCGKVGVARRLFERMPDRSIITWNSLFSGYTDTREWEQVVELFYEMRNSGVPFDEVTLISVLTACGRLGALELGEWVNGYIEENGLKRSEILITTLVDMFAKCGQIDKARKLFDEMATRDVVAWSAMISGYSQGNRCREALALFKEMQMADIEPNEVTMVSVLASCAILGALETGKWVHFYVKKKRLKLTVNLGTALMDFYAKCGLVDNSLEVFEQMPQKNVLSWTVLILGLASNGRGREALQVFHKMQELGWKPNDVTFIGVLSACSHMGLVDEGKKLFHMMSTDFGIEPRIEHYGCMVDILARAGLVIEAHRFINDMPIKPNAVVWRTLLAACKVHKNVEIGEVALRQLSILDPGHSGDYILISNIYASSGRWEDAVMVRKQMNERGIKKTPGCSLIEVDGVIHELFAEDTDHPLSKEIYDKVEEMVERIKLEGFVPNTSEARFDAEEDEKETSVSHHSEKLTIAFGLLKMEPGTTIRVSKNLRVCTDCHSATKMISKVYKREIVVRDRNRFHHFKDGSCSCNDYW</sequence>
<feature type="domain" description="DYW" evidence="3">
    <location>
        <begin position="614"/>
        <end position="706"/>
    </location>
</feature>
<accession>A0AAV7EG82</accession>
<feature type="repeat" description="PPR" evidence="2">
    <location>
        <begin position="399"/>
        <end position="433"/>
    </location>
</feature>
<dbReference type="GO" id="GO:0009451">
    <property type="term" value="P:RNA modification"/>
    <property type="evidence" value="ECO:0007669"/>
    <property type="project" value="InterPro"/>
</dbReference>
<dbReference type="PANTHER" id="PTHR47926">
    <property type="entry name" value="PENTATRICOPEPTIDE REPEAT-CONTAINING PROTEIN"/>
    <property type="match status" value="1"/>
</dbReference>
<evidence type="ECO:0000313" key="4">
    <source>
        <dbReference type="EMBL" id="KAG9446717.1"/>
    </source>
</evidence>
<dbReference type="PROSITE" id="PS51375">
    <property type="entry name" value="PPR"/>
    <property type="match status" value="5"/>
</dbReference>
<feature type="repeat" description="PPR" evidence="2">
    <location>
        <begin position="197"/>
        <end position="231"/>
    </location>
</feature>
<proteinExistence type="predicted"/>
<feature type="repeat" description="PPR" evidence="2">
    <location>
        <begin position="298"/>
        <end position="332"/>
    </location>
</feature>
<evidence type="ECO:0000313" key="5">
    <source>
        <dbReference type="Proteomes" id="UP000825729"/>
    </source>
</evidence>
<dbReference type="InterPro" id="IPR046848">
    <property type="entry name" value="E_motif"/>
</dbReference>
<comment type="caution">
    <text evidence="4">The sequence shown here is derived from an EMBL/GenBank/DDBJ whole genome shotgun (WGS) entry which is preliminary data.</text>
</comment>
<dbReference type="Pfam" id="PF20431">
    <property type="entry name" value="E_motif"/>
    <property type="match status" value="1"/>
</dbReference>
<dbReference type="Pfam" id="PF14432">
    <property type="entry name" value="DYW_deaminase"/>
    <property type="match status" value="1"/>
</dbReference>
<organism evidence="4 5">
    <name type="scientific">Aristolochia fimbriata</name>
    <name type="common">White veined hardy Dutchman's pipe vine</name>
    <dbReference type="NCBI Taxonomy" id="158543"/>
    <lineage>
        <taxon>Eukaryota</taxon>
        <taxon>Viridiplantae</taxon>
        <taxon>Streptophyta</taxon>
        <taxon>Embryophyta</taxon>
        <taxon>Tracheophyta</taxon>
        <taxon>Spermatophyta</taxon>
        <taxon>Magnoliopsida</taxon>
        <taxon>Magnoliidae</taxon>
        <taxon>Piperales</taxon>
        <taxon>Aristolochiaceae</taxon>
        <taxon>Aristolochia</taxon>
    </lineage>
</organism>
<dbReference type="InterPro" id="IPR011990">
    <property type="entry name" value="TPR-like_helical_dom_sf"/>
</dbReference>
<evidence type="ECO:0000259" key="3">
    <source>
        <dbReference type="Pfam" id="PF14432"/>
    </source>
</evidence>
<dbReference type="Pfam" id="PF20430">
    <property type="entry name" value="Eplus_motif"/>
    <property type="match status" value="1"/>
</dbReference>